<evidence type="ECO:0000313" key="3">
    <source>
        <dbReference type="Proteomes" id="UP001345013"/>
    </source>
</evidence>
<evidence type="ECO:0000256" key="1">
    <source>
        <dbReference type="SAM" id="MobiDB-lite"/>
    </source>
</evidence>
<feature type="region of interest" description="Disordered" evidence="1">
    <location>
        <begin position="384"/>
        <end position="461"/>
    </location>
</feature>
<accession>A0ABR0K998</accession>
<comment type="caution">
    <text evidence="2">The sequence shown here is derived from an EMBL/GenBank/DDBJ whole genome shotgun (WGS) entry which is preliminary data.</text>
</comment>
<dbReference type="Proteomes" id="UP001345013">
    <property type="component" value="Unassembled WGS sequence"/>
</dbReference>
<feature type="compositionally biased region" description="Polar residues" evidence="1">
    <location>
        <begin position="24"/>
        <end position="38"/>
    </location>
</feature>
<dbReference type="EMBL" id="JAVRRG010000062">
    <property type="protein sequence ID" value="KAK5092173.1"/>
    <property type="molecule type" value="Genomic_DNA"/>
</dbReference>
<protein>
    <submittedName>
        <fullName evidence="2">Uncharacterized protein</fullName>
    </submittedName>
</protein>
<reference evidence="2 3" key="1">
    <citation type="submission" date="2023-08" db="EMBL/GenBank/DDBJ databases">
        <title>Black Yeasts Isolated from many extreme environments.</title>
        <authorList>
            <person name="Coleine C."/>
            <person name="Stajich J.E."/>
            <person name="Selbmann L."/>
        </authorList>
    </citation>
    <scope>NUCLEOTIDE SEQUENCE [LARGE SCALE GENOMIC DNA]</scope>
    <source>
        <strain evidence="2 3">CCFEE 5885</strain>
    </source>
</reference>
<feature type="region of interest" description="Disordered" evidence="1">
    <location>
        <begin position="123"/>
        <end position="176"/>
    </location>
</feature>
<name>A0ABR0K998_9EURO</name>
<feature type="compositionally biased region" description="Basic and acidic residues" evidence="1">
    <location>
        <begin position="403"/>
        <end position="430"/>
    </location>
</feature>
<evidence type="ECO:0000313" key="2">
    <source>
        <dbReference type="EMBL" id="KAK5092173.1"/>
    </source>
</evidence>
<keyword evidence="3" id="KW-1185">Reference proteome</keyword>
<gene>
    <name evidence="2" type="ORF">LTR24_005424</name>
</gene>
<proteinExistence type="predicted"/>
<feature type="region of interest" description="Disordered" evidence="1">
    <location>
        <begin position="1"/>
        <end position="51"/>
    </location>
</feature>
<feature type="compositionally biased region" description="Polar residues" evidence="1">
    <location>
        <begin position="437"/>
        <end position="455"/>
    </location>
</feature>
<sequence length="486" mass="52482">MLHPVTWRPQAWLPQPSARPRNLYGQSRPGQAPASSISRPDRPPIASGSWTPSVAAHVHDFVPPAALQPVQSASKADHTWSNATAGAGASLNSASPHTPAHGTSNLFRLPFFMSQVLKRESDAVNCGQQGSKGKTGVVKSEGSPEVNPIGHLQLSTIGPGPRPGHNSSGLSQAAHFPGPSKQALVFKEQGLAILPPQPLRVHIQSLRQPYAIEAALPYNLSEGIVSRLPKVVMPATPELVRSALTSMKPTIVYAQYECDAGCRSRGICVHFSFLLGCRQAPDGLICPPCQIANVHRPYAAQRICPRHNKRTLTQFTPNLTEDYLPSAAQTQRAFEILERACNGSWEGVPTRINKRAHDDTVGHSQDIHGIGDIECQVYGGGSILPSNEASHQDTEHARKKQRVSADVEAKARKCSSDKENDFEEKSESALHVDLGNCNDQVNNGRHTPRASTTVEDSNEAGAAVDAELFSDSLPPWSPDLQFDLFS</sequence>
<organism evidence="2 3">
    <name type="scientific">Lithohypha guttulata</name>
    <dbReference type="NCBI Taxonomy" id="1690604"/>
    <lineage>
        <taxon>Eukaryota</taxon>
        <taxon>Fungi</taxon>
        <taxon>Dikarya</taxon>
        <taxon>Ascomycota</taxon>
        <taxon>Pezizomycotina</taxon>
        <taxon>Eurotiomycetes</taxon>
        <taxon>Chaetothyriomycetidae</taxon>
        <taxon>Chaetothyriales</taxon>
        <taxon>Trichomeriaceae</taxon>
        <taxon>Lithohypha</taxon>
    </lineage>
</organism>